<dbReference type="PROSITE" id="PS50977">
    <property type="entry name" value="HTH_TETR_2"/>
    <property type="match status" value="1"/>
</dbReference>
<evidence type="ECO:0000313" key="5">
    <source>
        <dbReference type="Proteomes" id="UP000238392"/>
    </source>
</evidence>
<dbReference type="EMBL" id="PVTQ01000011">
    <property type="protein sequence ID" value="PRY86865.1"/>
    <property type="molecule type" value="Genomic_DNA"/>
</dbReference>
<dbReference type="GO" id="GO:0003677">
    <property type="term" value="F:DNA binding"/>
    <property type="evidence" value="ECO:0007669"/>
    <property type="project" value="UniProtKB-UniRule"/>
</dbReference>
<dbReference type="Proteomes" id="UP000238392">
    <property type="component" value="Unassembled WGS sequence"/>
</dbReference>
<dbReference type="InterPro" id="IPR001647">
    <property type="entry name" value="HTH_TetR"/>
</dbReference>
<dbReference type="AlphaFoldDB" id="A0A2T0WJL8"/>
<organism evidence="4 5">
    <name type="scientific">Donghicola tyrosinivorans</name>
    <dbReference type="NCBI Taxonomy" id="1652492"/>
    <lineage>
        <taxon>Bacteria</taxon>
        <taxon>Pseudomonadati</taxon>
        <taxon>Pseudomonadota</taxon>
        <taxon>Alphaproteobacteria</taxon>
        <taxon>Rhodobacterales</taxon>
        <taxon>Roseobacteraceae</taxon>
        <taxon>Donghicola</taxon>
    </lineage>
</organism>
<evidence type="ECO:0000256" key="1">
    <source>
        <dbReference type="ARBA" id="ARBA00023125"/>
    </source>
</evidence>
<dbReference type="Gene3D" id="1.10.357.10">
    <property type="entry name" value="Tetracycline Repressor, domain 2"/>
    <property type="match status" value="1"/>
</dbReference>
<dbReference type="InterPro" id="IPR050109">
    <property type="entry name" value="HTH-type_TetR-like_transc_reg"/>
</dbReference>
<dbReference type="PANTHER" id="PTHR30328">
    <property type="entry name" value="TRANSCRIPTIONAL REPRESSOR"/>
    <property type="match status" value="1"/>
</dbReference>
<feature type="DNA-binding region" description="H-T-H motif" evidence="2">
    <location>
        <begin position="22"/>
        <end position="41"/>
    </location>
</feature>
<dbReference type="SUPFAM" id="SSF48498">
    <property type="entry name" value="Tetracyclin repressor-like, C-terminal domain"/>
    <property type="match status" value="1"/>
</dbReference>
<dbReference type="PRINTS" id="PR00455">
    <property type="entry name" value="HTHTETR"/>
</dbReference>
<gene>
    <name evidence="4" type="ORF">CLV74_11197</name>
</gene>
<dbReference type="InterPro" id="IPR036271">
    <property type="entry name" value="Tet_transcr_reg_TetR-rel_C_sf"/>
</dbReference>
<dbReference type="Pfam" id="PF00440">
    <property type="entry name" value="TetR_N"/>
    <property type="match status" value="1"/>
</dbReference>
<evidence type="ECO:0000259" key="3">
    <source>
        <dbReference type="PROSITE" id="PS50977"/>
    </source>
</evidence>
<dbReference type="Pfam" id="PF17938">
    <property type="entry name" value="TetR_C_29"/>
    <property type="match status" value="1"/>
</dbReference>
<evidence type="ECO:0000313" key="4">
    <source>
        <dbReference type="EMBL" id="PRY86865.1"/>
    </source>
</evidence>
<feature type="domain" description="HTH tetR-type" evidence="3">
    <location>
        <begin position="1"/>
        <end position="59"/>
    </location>
</feature>
<proteinExistence type="predicted"/>
<sequence length="208" mass="23780">MRADILRAATEEFAAKGFKGTRIDDIVARTQTSKRMIFYYFDDKDTLYRTVLEQAYSRIRTHEAALDLTGLPPEKALARLVAFTFEYHRQDPDFIRLVMIENIHRARQLKASDSVAHENAQAIERLSTLIDEGIAAGRFRADLDPLELHWLISALSFHNVSNMFTFQHIFGDALHSKAGQHTLCRHVVSTVLRSVLIDTHDIDTLLDD</sequence>
<dbReference type="SUPFAM" id="SSF46689">
    <property type="entry name" value="Homeodomain-like"/>
    <property type="match status" value="1"/>
</dbReference>
<dbReference type="InterPro" id="IPR009057">
    <property type="entry name" value="Homeodomain-like_sf"/>
</dbReference>
<evidence type="ECO:0000256" key="2">
    <source>
        <dbReference type="PROSITE-ProRule" id="PRU00335"/>
    </source>
</evidence>
<accession>A0A2T0WJL8</accession>
<keyword evidence="5" id="KW-1185">Reference proteome</keyword>
<protein>
    <submittedName>
        <fullName evidence="4">AcrR family transcriptional regulator</fullName>
    </submittedName>
</protein>
<reference evidence="4 5" key="1">
    <citation type="submission" date="2018-03" db="EMBL/GenBank/DDBJ databases">
        <title>Genomic Encyclopedia of Archaeal and Bacterial Type Strains, Phase II (KMG-II): from individual species to whole genera.</title>
        <authorList>
            <person name="Goeker M."/>
        </authorList>
    </citation>
    <scope>NUCLEOTIDE SEQUENCE [LARGE SCALE GENOMIC DNA]</scope>
    <source>
        <strain evidence="4 5">DSM 100212</strain>
    </source>
</reference>
<dbReference type="PANTHER" id="PTHR30328:SF54">
    <property type="entry name" value="HTH-TYPE TRANSCRIPTIONAL REPRESSOR SCO4008"/>
    <property type="match status" value="1"/>
</dbReference>
<dbReference type="InterPro" id="IPR041474">
    <property type="entry name" value="NicS_C"/>
</dbReference>
<name>A0A2T0WJL8_9RHOB</name>
<keyword evidence="1 2" id="KW-0238">DNA-binding</keyword>
<comment type="caution">
    <text evidence="4">The sequence shown here is derived from an EMBL/GenBank/DDBJ whole genome shotgun (WGS) entry which is preliminary data.</text>
</comment>